<evidence type="ECO:0000313" key="4">
    <source>
        <dbReference type="EMBL" id="CAL5986698.1"/>
    </source>
</evidence>
<reference evidence="1" key="1">
    <citation type="submission" date="2023-06" db="EMBL/GenBank/DDBJ databases">
        <authorList>
            <person name="Kurt Z."/>
        </authorList>
    </citation>
    <scope>NUCLEOTIDE SEQUENCE</scope>
</reference>
<keyword evidence="5" id="KW-1185">Reference proteome</keyword>
<evidence type="ECO:0000313" key="2">
    <source>
        <dbReference type="EMBL" id="CAI9975507.1"/>
    </source>
</evidence>
<dbReference type="SUPFAM" id="SSF55811">
    <property type="entry name" value="Nudix"/>
    <property type="match status" value="1"/>
</dbReference>
<accession>A0AA86UX75</accession>
<evidence type="ECO:0008006" key="6">
    <source>
        <dbReference type="Google" id="ProtNLM"/>
    </source>
</evidence>
<dbReference type="Proteomes" id="UP001642409">
    <property type="component" value="Unassembled WGS sequence"/>
</dbReference>
<proteinExistence type="predicted"/>
<reference evidence="3 5" key="2">
    <citation type="submission" date="2024-07" db="EMBL/GenBank/DDBJ databases">
        <authorList>
            <person name="Akdeniz Z."/>
        </authorList>
    </citation>
    <scope>NUCLEOTIDE SEQUENCE [LARGE SCALE GENOMIC DNA]</scope>
</reference>
<evidence type="ECO:0000313" key="5">
    <source>
        <dbReference type="Proteomes" id="UP001642409"/>
    </source>
</evidence>
<evidence type="ECO:0000313" key="1">
    <source>
        <dbReference type="EMBL" id="CAI9975505.1"/>
    </source>
</evidence>
<evidence type="ECO:0000313" key="3">
    <source>
        <dbReference type="EMBL" id="CAL5986694.1"/>
    </source>
</evidence>
<organism evidence="1">
    <name type="scientific">Hexamita inflata</name>
    <dbReference type="NCBI Taxonomy" id="28002"/>
    <lineage>
        <taxon>Eukaryota</taxon>
        <taxon>Metamonada</taxon>
        <taxon>Diplomonadida</taxon>
        <taxon>Hexamitidae</taxon>
        <taxon>Hexamitinae</taxon>
        <taxon>Hexamita</taxon>
    </lineage>
</organism>
<gene>
    <name evidence="1" type="ORF">HINF_LOCUS63150</name>
    <name evidence="2" type="ORF">HINF_LOCUS63152</name>
    <name evidence="3" type="ORF">HINF_LOCUS9535</name>
    <name evidence="4" type="ORF">HINF_LOCUS9537</name>
</gene>
<dbReference type="InterPro" id="IPR015797">
    <property type="entry name" value="NUDIX_hydrolase-like_dom_sf"/>
</dbReference>
<dbReference type="EMBL" id="CATOUU010001169">
    <property type="protein sequence ID" value="CAI9975507.1"/>
    <property type="molecule type" value="Genomic_DNA"/>
</dbReference>
<protein>
    <recommendedName>
        <fullName evidence="6">Nudix hydrolase domain-containing protein</fullName>
    </recommendedName>
</protein>
<dbReference type="EMBL" id="CAXDID020000020">
    <property type="protein sequence ID" value="CAL5986698.1"/>
    <property type="molecule type" value="Genomic_DNA"/>
</dbReference>
<comment type="caution">
    <text evidence="1">The sequence shown here is derived from an EMBL/GenBank/DDBJ whole genome shotgun (WGS) entry which is preliminary data.</text>
</comment>
<dbReference type="EMBL" id="CATOUU010001169">
    <property type="protein sequence ID" value="CAI9975505.1"/>
    <property type="molecule type" value="Genomic_DNA"/>
</dbReference>
<dbReference type="Gene3D" id="3.90.79.10">
    <property type="entry name" value="Nucleoside Triphosphate Pyrophosphohydrolase"/>
    <property type="match status" value="1"/>
</dbReference>
<dbReference type="AlphaFoldDB" id="A0AA86UX75"/>
<sequence length="168" mass="20008">MAEQYRDPIIYQGLKIKAAGVLLYKVDDNGKIWILLRTTKNKGFSDLGGKNEPGVDRTPLDLAIRKCVSESCDIFEEEQLRNAIDPNFYDHIKESKYILYYAKIDDIDVNEMQSRDVEMQECHEYKWFPQDYNFIINKQDEEPNPQHIHFRLFNLKKFIQKIVQNERE</sequence>
<dbReference type="EMBL" id="CAXDID020000020">
    <property type="protein sequence ID" value="CAL5986694.1"/>
    <property type="molecule type" value="Genomic_DNA"/>
</dbReference>
<name>A0AA86UX75_9EUKA</name>